<dbReference type="GO" id="GO:0043531">
    <property type="term" value="F:ADP binding"/>
    <property type="evidence" value="ECO:0007669"/>
    <property type="project" value="InterPro"/>
</dbReference>
<evidence type="ECO:0000313" key="8">
    <source>
        <dbReference type="RefSeq" id="XP_022153523.1"/>
    </source>
</evidence>
<name>A0A6J1DHP6_MOMCH</name>
<organism evidence="7 8">
    <name type="scientific">Momordica charantia</name>
    <name type="common">Bitter gourd</name>
    <name type="synonym">Balsam pear</name>
    <dbReference type="NCBI Taxonomy" id="3673"/>
    <lineage>
        <taxon>Eukaryota</taxon>
        <taxon>Viridiplantae</taxon>
        <taxon>Streptophyta</taxon>
        <taxon>Embryophyta</taxon>
        <taxon>Tracheophyta</taxon>
        <taxon>Spermatophyta</taxon>
        <taxon>Magnoliopsida</taxon>
        <taxon>eudicotyledons</taxon>
        <taxon>Gunneridae</taxon>
        <taxon>Pentapetalae</taxon>
        <taxon>rosids</taxon>
        <taxon>fabids</taxon>
        <taxon>Cucurbitales</taxon>
        <taxon>Cucurbitaceae</taxon>
        <taxon>Momordiceae</taxon>
        <taxon>Momordica</taxon>
    </lineage>
</organism>
<dbReference type="GO" id="GO:0005524">
    <property type="term" value="F:ATP binding"/>
    <property type="evidence" value="ECO:0007669"/>
    <property type="project" value="UniProtKB-KW"/>
</dbReference>
<sequence length="281" mass="32174">CRGAAVLDAEEQQSKSHALKNWVSRLKDALYDADDLIDEFSYETLRTQVNAKGGRKTKQDTNFEENIGVIAIAGIGGLGKTTLAQSIYNDVMITKHFELKLWMCVYEDFDVKIIAEKILESATKKRCEPPEMDTLLSLLRKEIDGKKYLLIMDDVWNENYEKWVNLKMLLVGEATGSRILITTRSKQVAETFDVSFLYYLDFLNEHDSWLLFKKMTSLEGAEEELENSNLIKMGKEIVAKLKGVSLAIRTIGRLLYSKKSEVDWLSFKDNELSKATYPTRE</sequence>
<dbReference type="Proteomes" id="UP000504603">
    <property type="component" value="Unplaced"/>
</dbReference>
<evidence type="ECO:0000256" key="3">
    <source>
        <dbReference type="ARBA" id="ARBA00022821"/>
    </source>
</evidence>
<dbReference type="GO" id="GO:0006952">
    <property type="term" value="P:defense response"/>
    <property type="evidence" value="ECO:0007669"/>
    <property type="project" value="UniProtKB-KW"/>
</dbReference>
<dbReference type="InterPro" id="IPR002182">
    <property type="entry name" value="NB-ARC"/>
</dbReference>
<dbReference type="KEGG" id="mcha:111021005"/>
<dbReference type="PANTHER" id="PTHR36766:SF38">
    <property type="entry name" value="DISEASE RESISTANCE PROTEIN RGA3"/>
    <property type="match status" value="1"/>
</dbReference>
<dbReference type="InterPro" id="IPR042197">
    <property type="entry name" value="Apaf_helical"/>
</dbReference>
<proteinExistence type="predicted"/>
<dbReference type="Gene3D" id="3.40.50.300">
    <property type="entry name" value="P-loop containing nucleotide triphosphate hydrolases"/>
    <property type="match status" value="1"/>
</dbReference>
<evidence type="ECO:0000259" key="6">
    <source>
        <dbReference type="Pfam" id="PF18052"/>
    </source>
</evidence>
<protein>
    <submittedName>
        <fullName evidence="8">Disease resistance protein RGA3</fullName>
    </submittedName>
</protein>
<dbReference type="AlphaFoldDB" id="A0A6J1DHP6"/>
<evidence type="ECO:0000313" key="7">
    <source>
        <dbReference type="Proteomes" id="UP000504603"/>
    </source>
</evidence>
<dbReference type="RefSeq" id="XP_022153523.1">
    <property type="nucleotide sequence ID" value="XM_022297831.1"/>
</dbReference>
<dbReference type="Pfam" id="PF00931">
    <property type="entry name" value="NB-ARC"/>
    <property type="match status" value="1"/>
</dbReference>
<keyword evidence="7" id="KW-1185">Reference proteome</keyword>
<accession>A0A6J1DHP6</accession>
<dbReference type="Pfam" id="PF18052">
    <property type="entry name" value="Rx_N"/>
    <property type="match status" value="1"/>
</dbReference>
<dbReference type="InterPro" id="IPR027417">
    <property type="entry name" value="P-loop_NTPase"/>
</dbReference>
<keyword evidence="4" id="KW-0067">ATP-binding</keyword>
<evidence type="ECO:0000256" key="4">
    <source>
        <dbReference type="ARBA" id="ARBA00022840"/>
    </source>
</evidence>
<evidence type="ECO:0000259" key="5">
    <source>
        <dbReference type="Pfam" id="PF00931"/>
    </source>
</evidence>
<keyword evidence="1" id="KW-0677">Repeat</keyword>
<dbReference type="PRINTS" id="PR00364">
    <property type="entry name" value="DISEASERSIST"/>
</dbReference>
<dbReference type="GeneID" id="111021005"/>
<keyword evidence="2" id="KW-0547">Nucleotide-binding</keyword>
<dbReference type="OrthoDB" id="5279713at2759"/>
<dbReference type="SUPFAM" id="SSF52540">
    <property type="entry name" value="P-loop containing nucleoside triphosphate hydrolases"/>
    <property type="match status" value="1"/>
</dbReference>
<dbReference type="PANTHER" id="PTHR36766">
    <property type="entry name" value="PLANT BROAD-SPECTRUM MILDEW RESISTANCE PROTEIN RPW8"/>
    <property type="match status" value="1"/>
</dbReference>
<evidence type="ECO:0000256" key="2">
    <source>
        <dbReference type="ARBA" id="ARBA00022741"/>
    </source>
</evidence>
<feature type="domain" description="Disease resistance N-terminal" evidence="6">
    <location>
        <begin position="4"/>
        <end position="52"/>
    </location>
</feature>
<gene>
    <name evidence="8" type="primary">LOC111021005</name>
</gene>
<evidence type="ECO:0000256" key="1">
    <source>
        <dbReference type="ARBA" id="ARBA00022737"/>
    </source>
</evidence>
<reference evidence="8" key="1">
    <citation type="submission" date="2025-08" db="UniProtKB">
        <authorList>
            <consortium name="RefSeq"/>
        </authorList>
    </citation>
    <scope>IDENTIFICATION</scope>
    <source>
        <strain evidence="8">OHB3-1</strain>
    </source>
</reference>
<dbReference type="Gene3D" id="1.10.8.430">
    <property type="entry name" value="Helical domain of apoptotic protease-activating factors"/>
    <property type="match status" value="1"/>
</dbReference>
<keyword evidence="3" id="KW-0611">Plant defense</keyword>
<feature type="non-terminal residue" evidence="8">
    <location>
        <position position="1"/>
    </location>
</feature>
<dbReference type="InterPro" id="IPR041118">
    <property type="entry name" value="Rx_N"/>
</dbReference>
<feature type="domain" description="NB-ARC" evidence="5">
    <location>
        <begin position="64"/>
        <end position="215"/>
    </location>
</feature>